<organism evidence="2 3">
    <name type="scientific">candidate division WWE3 bacterium CG10_big_fil_rev_8_21_14_0_10_32_10</name>
    <dbReference type="NCBI Taxonomy" id="1975090"/>
    <lineage>
        <taxon>Bacteria</taxon>
        <taxon>Katanobacteria</taxon>
    </lineage>
</organism>
<protein>
    <recommendedName>
        <fullName evidence="1">Glycosyl transferase family 1 domain-containing protein</fullName>
    </recommendedName>
</protein>
<dbReference type="Proteomes" id="UP000230214">
    <property type="component" value="Unassembled WGS sequence"/>
</dbReference>
<feature type="domain" description="Glycosyl transferase family 1" evidence="1">
    <location>
        <begin position="204"/>
        <end position="364"/>
    </location>
</feature>
<dbReference type="PANTHER" id="PTHR45947">
    <property type="entry name" value="SULFOQUINOVOSYL TRANSFERASE SQD2"/>
    <property type="match status" value="1"/>
</dbReference>
<reference evidence="2 3" key="1">
    <citation type="submission" date="2017-09" db="EMBL/GenBank/DDBJ databases">
        <title>Depth-based differentiation of microbial function through sediment-hosted aquifers and enrichment of novel symbionts in the deep terrestrial subsurface.</title>
        <authorList>
            <person name="Probst A.J."/>
            <person name="Ladd B."/>
            <person name="Jarett J.K."/>
            <person name="Geller-Mcgrath D.E."/>
            <person name="Sieber C.M."/>
            <person name="Emerson J.B."/>
            <person name="Anantharaman K."/>
            <person name="Thomas B.C."/>
            <person name="Malmstrom R."/>
            <person name="Stieglmeier M."/>
            <person name="Klingl A."/>
            <person name="Woyke T."/>
            <person name="Ryan C.M."/>
            <person name="Banfield J.F."/>
        </authorList>
    </citation>
    <scope>NUCLEOTIDE SEQUENCE [LARGE SCALE GENOMIC DNA]</scope>
    <source>
        <strain evidence="2">CG10_big_fil_rev_8_21_14_0_10_32_10</strain>
    </source>
</reference>
<comment type="caution">
    <text evidence="2">The sequence shown here is derived from an EMBL/GenBank/DDBJ whole genome shotgun (WGS) entry which is preliminary data.</text>
</comment>
<dbReference type="InterPro" id="IPR050194">
    <property type="entry name" value="Glycosyltransferase_grp1"/>
</dbReference>
<dbReference type="CDD" id="cd03801">
    <property type="entry name" value="GT4_PimA-like"/>
    <property type="match status" value="1"/>
</dbReference>
<gene>
    <name evidence="2" type="ORF">COV24_05155</name>
</gene>
<dbReference type="PANTHER" id="PTHR45947:SF3">
    <property type="entry name" value="SULFOQUINOVOSYL TRANSFERASE SQD2"/>
    <property type="match status" value="1"/>
</dbReference>
<evidence type="ECO:0000313" key="2">
    <source>
        <dbReference type="EMBL" id="PIR43011.1"/>
    </source>
</evidence>
<dbReference type="Pfam" id="PF00534">
    <property type="entry name" value="Glycos_transf_1"/>
    <property type="match status" value="1"/>
</dbReference>
<name>A0A2H0R903_UNCKA</name>
<dbReference type="Gene3D" id="3.40.50.2000">
    <property type="entry name" value="Glycogen Phosphorylase B"/>
    <property type="match status" value="2"/>
</dbReference>
<evidence type="ECO:0000313" key="3">
    <source>
        <dbReference type="Proteomes" id="UP000230214"/>
    </source>
</evidence>
<dbReference type="GO" id="GO:0016757">
    <property type="term" value="F:glycosyltransferase activity"/>
    <property type="evidence" value="ECO:0007669"/>
    <property type="project" value="InterPro"/>
</dbReference>
<dbReference type="AlphaFoldDB" id="A0A2H0R903"/>
<evidence type="ECO:0000259" key="1">
    <source>
        <dbReference type="Pfam" id="PF00534"/>
    </source>
</evidence>
<dbReference type="InterPro" id="IPR001296">
    <property type="entry name" value="Glyco_trans_1"/>
</dbReference>
<accession>A0A2H0R903</accession>
<dbReference type="EMBL" id="PCXU01000044">
    <property type="protein sequence ID" value="PIR43011.1"/>
    <property type="molecule type" value="Genomic_DNA"/>
</dbReference>
<sequence length="384" mass="44692">MKNKIKIAVTIANPVGWYKKNVLGGGEVIIKDILEGMNNIKIFVVKTKNIKLNKKIVSRTIILPFESKRNLIKDIINLKYWVLKSTLVLLKQNVDIYYASTTNISDFLPAFFASMLKKKVLLTKCHISIYKGNNKLFIDIYNNIKNEGFSKPKALINSFSPYIVFHLLSKANKIICVSNNIKQTLIYRGISENILEVNYNGLKIRKYKNRKKEYELAFVGRIEKYKGVYDFIKVCKEYKKIENDFKAIIIGEGSEFGKLKKIAKNLDRNIVFTGFLGEKRFELLSKSKIMLMPSTANEGWGLSIAESIACNTPVIAYDNEIFREVFGDVKNVYLVKNYMEMKNKMIKLLTDYKYNRNIYKQAKKFDIKKSVKREEEIIKKYERF</sequence>
<dbReference type="SUPFAM" id="SSF53756">
    <property type="entry name" value="UDP-Glycosyltransferase/glycogen phosphorylase"/>
    <property type="match status" value="1"/>
</dbReference>
<proteinExistence type="predicted"/>